<evidence type="ECO:0000256" key="2">
    <source>
        <dbReference type="ARBA" id="ARBA00004653"/>
    </source>
</evidence>
<keyword evidence="4 14" id="KW-0812">Transmembrane</keyword>
<evidence type="ECO:0000256" key="9">
    <source>
        <dbReference type="ARBA" id="ARBA00023139"/>
    </source>
</evidence>
<dbReference type="PANTHER" id="PTHR12349:SF1">
    <property type="entry name" value="PALMITOYLTRANSFERASE ZDHHC8"/>
    <property type="match status" value="1"/>
</dbReference>
<dbReference type="PANTHER" id="PTHR12349">
    <property type="entry name" value="ANKYRIN REPEAT AND LEM DOMAIN-CONTAINING PROTEIN 2"/>
    <property type="match status" value="1"/>
</dbReference>
<proteinExistence type="inferred from homology"/>
<keyword evidence="5 14" id="KW-1133">Transmembrane helix</keyword>
<evidence type="ECO:0000256" key="4">
    <source>
        <dbReference type="ARBA" id="ARBA00022692"/>
    </source>
</evidence>
<evidence type="ECO:0000256" key="6">
    <source>
        <dbReference type="ARBA" id="ARBA00023034"/>
    </source>
</evidence>
<dbReference type="AlphaFoldDB" id="A0AAD5AY85"/>
<comment type="catalytic activity">
    <reaction evidence="13">
        <text>L-cysteinyl-[protein] + hexadecanoyl-CoA = S-hexadecanoyl-L-cysteinyl-[protein] + CoA</text>
        <dbReference type="Rhea" id="RHEA:36683"/>
        <dbReference type="Rhea" id="RHEA-COMP:10131"/>
        <dbReference type="Rhea" id="RHEA-COMP:11032"/>
        <dbReference type="ChEBI" id="CHEBI:29950"/>
        <dbReference type="ChEBI" id="CHEBI:57287"/>
        <dbReference type="ChEBI" id="CHEBI:57379"/>
        <dbReference type="ChEBI" id="CHEBI:74151"/>
        <dbReference type="EC" id="2.3.1.225"/>
    </reaction>
    <physiologicalReaction direction="left-to-right" evidence="13">
        <dbReference type="Rhea" id="RHEA:36684"/>
    </physiologicalReaction>
</comment>
<feature type="transmembrane region" description="Helical" evidence="14">
    <location>
        <begin position="34"/>
        <end position="58"/>
    </location>
</feature>
<feature type="region of interest" description="Disordered" evidence="15">
    <location>
        <begin position="510"/>
        <end position="550"/>
    </location>
</feature>
<dbReference type="GO" id="GO:0031966">
    <property type="term" value="C:mitochondrial membrane"/>
    <property type="evidence" value="ECO:0007669"/>
    <property type="project" value="UniProtKB-SubCell"/>
</dbReference>
<keyword evidence="18" id="KW-1185">Reference proteome</keyword>
<keyword evidence="9" id="KW-0564">Palmitate</keyword>
<comment type="domain">
    <text evidence="14">The DHHC domain is required for palmitoyltransferase activity.</text>
</comment>
<evidence type="ECO:0000259" key="16">
    <source>
        <dbReference type="Pfam" id="PF01529"/>
    </source>
</evidence>
<dbReference type="EMBL" id="MU551584">
    <property type="protein sequence ID" value="KAI5624452.1"/>
    <property type="molecule type" value="Genomic_DNA"/>
</dbReference>
<evidence type="ECO:0000256" key="1">
    <source>
        <dbReference type="ARBA" id="ARBA00004225"/>
    </source>
</evidence>
<evidence type="ECO:0000256" key="14">
    <source>
        <dbReference type="RuleBase" id="RU079119"/>
    </source>
</evidence>
<organism evidence="17 18">
    <name type="scientific">Silurus asotus</name>
    <name type="common">Amur catfish</name>
    <name type="synonym">Parasilurus asotus</name>
    <dbReference type="NCBI Taxonomy" id="30991"/>
    <lineage>
        <taxon>Eukaryota</taxon>
        <taxon>Metazoa</taxon>
        <taxon>Chordata</taxon>
        <taxon>Craniata</taxon>
        <taxon>Vertebrata</taxon>
        <taxon>Euteleostomi</taxon>
        <taxon>Actinopterygii</taxon>
        <taxon>Neopterygii</taxon>
        <taxon>Teleostei</taxon>
        <taxon>Ostariophysi</taxon>
        <taxon>Siluriformes</taxon>
        <taxon>Siluridae</taxon>
        <taxon>Silurus</taxon>
    </lineage>
</organism>
<gene>
    <name evidence="17" type="ORF">C0J50_15974</name>
</gene>
<evidence type="ECO:0000256" key="5">
    <source>
        <dbReference type="ARBA" id="ARBA00022989"/>
    </source>
</evidence>
<dbReference type="Proteomes" id="UP001205998">
    <property type="component" value="Unassembled WGS sequence"/>
</dbReference>
<dbReference type="PROSITE" id="PS50216">
    <property type="entry name" value="DHHC"/>
    <property type="match status" value="1"/>
</dbReference>
<dbReference type="GO" id="GO:0000139">
    <property type="term" value="C:Golgi membrane"/>
    <property type="evidence" value="ECO:0007669"/>
    <property type="project" value="UniProtKB-SubCell"/>
</dbReference>
<keyword evidence="11 14" id="KW-0012">Acyltransferase</keyword>
<comment type="caution">
    <text evidence="17">The sequence shown here is derived from an EMBL/GenBank/DDBJ whole genome shotgun (WGS) entry which is preliminary data.</text>
</comment>
<keyword evidence="7" id="KW-0496">Mitochondrion</keyword>
<dbReference type="EC" id="2.3.1.225" evidence="14"/>
<evidence type="ECO:0000256" key="13">
    <source>
        <dbReference type="ARBA" id="ARBA00047790"/>
    </source>
</evidence>
<evidence type="ECO:0000256" key="15">
    <source>
        <dbReference type="SAM" id="MobiDB-lite"/>
    </source>
</evidence>
<evidence type="ECO:0000313" key="18">
    <source>
        <dbReference type="Proteomes" id="UP001205998"/>
    </source>
</evidence>
<keyword evidence="8 14" id="KW-0472">Membrane</keyword>
<dbReference type="Pfam" id="PF01529">
    <property type="entry name" value="DHHC"/>
    <property type="match status" value="1"/>
</dbReference>
<dbReference type="GO" id="GO:0019706">
    <property type="term" value="F:protein-cysteine S-palmitoyltransferase activity"/>
    <property type="evidence" value="ECO:0007669"/>
    <property type="project" value="UniProtKB-EC"/>
</dbReference>
<evidence type="ECO:0000256" key="3">
    <source>
        <dbReference type="ARBA" id="ARBA00022679"/>
    </source>
</evidence>
<evidence type="ECO:0000256" key="8">
    <source>
        <dbReference type="ARBA" id="ARBA00023136"/>
    </source>
</evidence>
<comment type="similarity">
    <text evidence="12">Belongs to the DHHC palmitoyltransferase family. ERF2/ZDHHC9 subfamily.</text>
</comment>
<feature type="transmembrane region" description="Helical" evidence="14">
    <location>
        <begin position="139"/>
        <end position="164"/>
    </location>
</feature>
<evidence type="ECO:0000256" key="10">
    <source>
        <dbReference type="ARBA" id="ARBA00023288"/>
    </source>
</evidence>
<evidence type="ECO:0000256" key="7">
    <source>
        <dbReference type="ARBA" id="ARBA00023128"/>
    </source>
</evidence>
<comment type="subcellular location">
    <subcellularLocation>
        <location evidence="2">Golgi apparatus membrane</location>
        <topology evidence="2">Multi-pass membrane protein</topology>
    </subcellularLocation>
    <subcellularLocation>
        <location evidence="1">Mitochondrion membrane</location>
        <topology evidence="1">Multi-pass membrane protein</topology>
    </subcellularLocation>
</comment>
<evidence type="ECO:0000256" key="12">
    <source>
        <dbReference type="ARBA" id="ARBA00023463"/>
    </source>
</evidence>
<feature type="domain" description="Palmitoyltransferase DHHC" evidence="16">
    <location>
        <begin position="92"/>
        <end position="214"/>
    </location>
</feature>
<keyword evidence="10" id="KW-0449">Lipoprotein</keyword>
<accession>A0AAD5AY85</accession>
<keyword evidence="3 14" id="KW-0808">Transferase</keyword>
<keyword evidence="6" id="KW-0333">Golgi apparatus</keyword>
<reference evidence="17" key="1">
    <citation type="submission" date="2018-07" db="EMBL/GenBank/DDBJ databases">
        <title>Comparative genomics of catfishes provides insights into carnivory and benthic adaptation.</title>
        <authorList>
            <person name="Zhang Y."/>
            <person name="Wang D."/>
            <person name="Peng Z."/>
            <person name="Zheng S."/>
            <person name="Shao F."/>
            <person name="Tao W."/>
        </authorList>
    </citation>
    <scope>NUCLEOTIDE SEQUENCE</scope>
    <source>
        <strain evidence="17">Chongqing</strain>
    </source>
</reference>
<dbReference type="InterPro" id="IPR001594">
    <property type="entry name" value="Palmitoyltrfase_DHHC"/>
</dbReference>
<evidence type="ECO:0000313" key="17">
    <source>
        <dbReference type="EMBL" id="KAI5624452.1"/>
    </source>
</evidence>
<sequence>MWHLSRHHGTLVYNCKHDFILLVSRRCPWLAKNVSLAFTPCVGITFLFALANFTMATFMDAGVLPRANEDEDKDDDIRAPLYRDVEVRGIQFQMKWCASCNFYRPPRCSHCSVCDHCVENFDHHCPWVNNCIGRRNYRFFFLFLLALSMHIVAIFSGGLLYVLAHLEALWELHATVTLSIMSMSALFLIPVMGLACFHIVLVATGQTTNEQITRKFKGGANPFTRGCCGNAKFLLFGPISPRYIWKLGNKQTVHIQPPFQTLESLKMSPIKVDDNEIQTEMTSIKRQSSGEIVFPERKELNTLLPMPPKHEPVLLKGHLAMLHENFLQTSVPTVQPTTGQILESSSRVHCQVPREQMDHQLHMSGFVQESEMGQTEKQTPISTHLSLHSSTLPINRLILNSHSLTLKHSHCGGFRSHQCPDSVTSTSSTQGILSLSYDSLFSPAQRGTFKMNYLPPFHPLDLGVAIKCPADAQHASYHTCSPHITGTSSHYPVFYDSLSKPAMRSIQERHELEEREKQPSLLSTQDMPVYDTPSGRRLPSRRPTPPAYGSQEFLMSSAAYGYTSSLRWASRTSSSFTHANIAPQSRSLSPSAYSSLGRHVQHSASSIPCPMPSSSYTAQKTLALIAASERKDSGPYYPQSP</sequence>
<protein>
    <recommendedName>
        <fullName evidence="14">Palmitoyltransferase</fullName>
        <ecNumber evidence="14">2.3.1.225</ecNumber>
    </recommendedName>
</protein>
<name>A0AAD5AY85_SILAS</name>
<evidence type="ECO:0000256" key="11">
    <source>
        <dbReference type="ARBA" id="ARBA00023315"/>
    </source>
</evidence>
<feature type="transmembrane region" description="Helical" evidence="14">
    <location>
        <begin position="184"/>
        <end position="205"/>
    </location>
</feature>